<keyword evidence="1" id="KW-0812">Transmembrane</keyword>
<gene>
    <name evidence="2" type="ORF">MSIBF_A1510002</name>
</gene>
<feature type="transmembrane region" description="Helical" evidence="1">
    <location>
        <begin position="136"/>
        <end position="157"/>
    </location>
</feature>
<feature type="transmembrane region" description="Helical" evidence="1">
    <location>
        <begin position="202"/>
        <end position="222"/>
    </location>
</feature>
<evidence type="ECO:0000313" key="2">
    <source>
        <dbReference type="EMBL" id="CEG11536.1"/>
    </source>
</evidence>
<feature type="transmembrane region" description="Helical" evidence="1">
    <location>
        <begin position="276"/>
        <end position="293"/>
    </location>
</feature>
<feature type="transmembrane region" description="Helical" evidence="1">
    <location>
        <begin position="105"/>
        <end position="130"/>
    </location>
</feature>
<feature type="transmembrane region" description="Helical" evidence="1">
    <location>
        <begin position="73"/>
        <end position="93"/>
    </location>
</feature>
<feature type="transmembrane region" description="Helical" evidence="1">
    <location>
        <begin position="178"/>
        <end position="196"/>
    </location>
</feature>
<keyword evidence="1" id="KW-1133">Transmembrane helix</keyword>
<protein>
    <submittedName>
        <fullName evidence="2">Putative cytochrome c biogenesis protein</fullName>
    </submittedName>
</protein>
<name>A0A098E7P3_9ZZZZ</name>
<feature type="transmembrane region" description="Helical" evidence="1">
    <location>
        <begin position="43"/>
        <end position="61"/>
    </location>
</feature>
<feature type="transmembrane region" description="Helical" evidence="1">
    <location>
        <begin position="234"/>
        <end position="256"/>
    </location>
</feature>
<sequence length="302" mass="33577">MDFSFFTPLLAGILASFTPCVIVLFPITLYRFISAEKVNFKDYGLYAAGFLFAFVLLGLFFQKIFESEIGNGIKLGIAISLIVLGILQLLHKVNPLNLPVVKNTFAFGMLFALAIGINPCTMPFIGSVFAFSSSEILINLTLFGIGILIAPTLFLLFGRKFLAYGKNFSSQLGRIEKFLAVLLILAGLYMGWNMLTLTTTDVIVSSLFILFIILLILKIFLIEHSFKELLTIPRLLLIISLLIIWFVITYHCYGSVEVGMQKAVCSMSCYICQRCLILFGISAIIGIAGVLILNKFEKKNKK</sequence>
<dbReference type="AlphaFoldDB" id="A0A098E7P3"/>
<feature type="transmembrane region" description="Helical" evidence="1">
    <location>
        <begin position="6"/>
        <end position="31"/>
    </location>
</feature>
<reference evidence="2" key="1">
    <citation type="submission" date="2014-09" db="EMBL/GenBank/DDBJ databases">
        <authorList>
            <person name="Probst J Alexander"/>
        </authorList>
    </citation>
    <scope>NUCLEOTIDE SEQUENCE</scope>
</reference>
<keyword evidence="1" id="KW-0472">Membrane</keyword>
<evidence type="ECO:0000256" key="1">
    <source>
        <dbReference type="SAM" id="Phobius"/>
    </source>
</evidence>
<dbReference type="EMBL" id="CCXY01000059">
    <property type="protein sequence ID" value="CEG11536.1"/>
    <property type="molecule type" value="Genomic_DNA"/>
</dbReference>
<proteinExistence type="predicted"/>
<accession>A0A098E7P3</accession>
<organism evidence="2">
    <name type="scientific">groundwater metagenome</name>
    <dbReference type="NCBI Taxonomy" id="717931"/>
    <lineage>
        <taxon>unclassified sequences</taxon>
        <taxon>metagenomes</taxon>
        <taxon>ecological metagenomes</taxon>
    </lineage>
</organism>